<dbReference type="AlphaFoldDB" id="U1MQB5"/>
<evidence type="ECO:0000256" key="1">
    <source>
        <dbReference type="SAM" id="MobiDB-lite"/>
    </source>
</evidence>
<evidence type="ECO:0008006" key="5">
    <source>
        <dbReference type="Google" id="ProtNLM"/>
    </source>
</evidence>
<feature type="transmembrane region" description="Helical" evidence="2">
    <location>
        <begin position="434"/>
        <end position="452"/>
    </location>
</feature>
<keyword evidence="2" id="KW-1133">Transmembrane helix</keyword>
<dbReference type="Pfam" id="PF11376">
    <property type="entry name" value="DUF3179"/>
    <property type="match status" value="1"/>
</dbReference>
<dbReference type="STRING" id="1238424.J07HQW1_02254"/>
<evidence type="ECO:0000313" key="4">
    <source>
        <dbReference type="Proteomes" id="UP000030649"/>
    </source>
</evidence>
<sequence>MPARRHFLASASTAAVAALTAGCSGRISGGESDTPEQASQQSRTATATDTDIDTDIDAYLPTRENTLSLPLSPSALREAAQSGGPEKDGIPSIDNPTFVSSDETEILDPGDPVFGVVHNGIVRAYPQAILVLHEIVNDTFGDANITVTYCPLTGTAQGFRRGETTFGVSGRLINNNLVMYDRATETWWPQMLATAIPGPWNESPTIRSLTPIRVTWTTWKQWKQQHPETRVLSTETGYAKNYGRDPYGSYNPLRGYYADERLLFPALHQDDRYPKKTIVHGARTPNGAAAFHKESLRRAGVLSGTIDELSVIAVYDPELDTGYVYENPADMTFTLERKDRDRDRLSRRMEPNMIHHHCRSHACTVSMQCGLHGQDTIQKLRCMLMTERSHEQSRDKTDTTDTNRRWQKALSVIDSVLRWILTAISAIRQQRQLGLLAGIVGSVYFGVYLWGIGHLAPGLGGWGLTIVSDPFATFTTPALGPFSYRPIARIQIGALTYLFSLNSIIGLALAMLVGMNVAGSVLLWRRPTACGLHGASGGILAGIPGLISGTACCGPIILLVIGVQASGVIITAFELLVPAAVVILVASLVMIGRRIERIS</sequence>
<protein>
    <recommendedName>
        <fullName evidence="5">DUF3179 domain-containing protein</fullName>
    </recommendedName>
</protein>
<dbReference type="InterPro" id="IPR006311">
    <property type="entry name" value="TAT_signal"/>
</dbReference>
<proteinExistence type="predicted"/>
<keyword evidence="2" id="KW-0472">Membrane</keyword>
<keyword evidence="2" id="KW-0812">Transmembrane</keyword>
<feature type="transmembrane region" description="Helical" evidence="2">
    <location>
        <begin position="567"/>
        <end position="591"/>
    </location>
</feature>
<feature type="transmembrane region" description="Helical" evidence="2">
    <location>
        <begin position="536"/>
        <end position="561"/>
    </location>
</feature>
<feature type="transmembrane region" description="Helical" evidence="2">
    <location>
        <begin position="504"/>
        <end position="524"/>
    </location>
</feature>
<reference evidence="3 4" key="1">
    <citation type="journal article" date="2013" name="PLoS ONE">
        <title>Assembly-driven community genomics of a hypersaline microbial ecosystem.</title>
        <authorList>
            <person name="Podell S."/>
            <person name="Ugalde J.A."/>
            <person name="Narasingarao P."/>
            <person name="Banfield J.F."/>
            <person name="Heidelberg K.B."/>
            <person name="Allen E.E."/>
        </authorList>
    </citation>
    <scope>NUCLEOTIDE SEQUENCE [LARGE SCALE GENOMIC DNA]</scope>
    <source>
        <strain evidence="4">J07HQW1</strain>
    </source>
</reference>
<dbReference type="EMBL" id="KE356560">
    <property type="protein sequence ID" value="ERG92219.1"/>
    <property type="molecule type" value="Genomic_DNA"/>
</dbReference>
<dbReference type="HOGENOM" id="CLU_455367_0_0_2"/>
<dbReference type="InterPro" id="IPR021516">
    <property type="entry name" value="DUF3179"/>
</dbReference>
<organism evidence="3 4">
    <name type="scientific">Haloquadratum walsbyi J07HQW1</name>
    <dbReference type="NCBI Taxonomy" id="1238424"/>
    <lineage>
        <taxon>Archaea</taxon>
        <taxon>Methanobacteriati</taxon>
        <taxon>Methanobacteriota</taxon>
        <taxon>Stenosarchaea group</taxon>
        <taxon>Halobacteria</taxon>
        <taxon>Halobacteriales</taxon>
        <taxon>Haloferacaceae</taxon>
        <taxon>Haloquadratum</taxon>
    </lineage>
</organism>
<accession>U1MQB5</accession>
<gene>
    <name evidence="3" type="ORF">J07HQW1_02254</name>
</gene>
<dbReference type="PROSITE" id="PS51257">
    <property type="entry name" value="PROKAR_LIPOPROTEIN"/>
    <property type="match status" value="1"/>
</dbReference>
<dbReference type="Proteomes" id="UP000030649">
    <property type="component" value="Unassembled WGS sequence"/>
</dbReference>
<name>U1MQB5_9EURY</name>
<feature type="region of interest" description="Disordered" evidence="1">
    <location>
        <begin position="70"/>
        <end position="96"/>
    </location>
</feature>
<dbReference type="PROSITE" id="PS51318">
    <property type="entry name" value="TAT"/>
    <property type="match status" value="1"/>
</dbReference>
<evidence type="ECO:0000256" key="2">
    <source>
        <dbReference type="SAM" id="Phobius"/>
    </source>
</evidence>
<evidence type="ECO:0000313" key="3">
    <source>
        <dbReference type="EMBL" id="ERG92219.1"/>
    </source>
</evidence>
<feature type="region of interest" description="Disordered" evidence="1">
    <location>
        <begin position="24"/>
        <end position="53"/>
    </location>
</feature>